<dbReference type="AlphaFoldDB" id="A0A076EIW9"/>
<name>A0A076EIW9_RHOOP</name>
<dbReference type="Gene3D" id="3.40.710.10">
    <property type="entry name" value="DD-peptidase/beta-lactamase superfamily"/>
    <property type="match status" value="1"/>
</dbReference>
<feature type="signal peptide" evidence="2">
    <location>
        <begin position="1"/>
        <end position="28"/>
    </location>
</feature>
<sequence length="395" mass="42659">MSMSTRIRLRRTATALSIVLVFATISCGSEDRSSEQQSTEHGPDVVHTDDPDTGKIVDIVRGKLAELDLSGAVFGVWRGDEEIVAGAVGESPLGVPATRDMQVRVGQPMEPMLSTVLLQLNEAGTLSLDEPIDKWVPDFPRADKITPRMLANSTTGISDYVTNPEFLKIFYANPIKGFTSQEIFDLANSRPPLFEPGTSFAYAHSDLCLLGVVLEKATGKPLGDLLEERIFTPLGMDESNVMLTPQMAEPILHGYTNERGVFEDSTFWSPTAFLNSGNMNSTVAEVARWVRALGTGELLSDAAFTEMMADKTAGLGPLTADKYFAFGTVHLSSWLLMNPAFGGYNGVALYEKETKTTIVVYVTLGPTANANNNNAVPIGNEIGAVLLPDNPPKVP</sequence>
<dbReference type="InterPro" id="IPR050789">
    <property type="entry name" value="Diverse_Enzym_Activities"/>
</dbReference>
<evidence type="ECO:0000313" key="4">
    <source>
        <dbReference type="EMBL" id="AII03429.1"/>
    </source>
</evidence>
<dbReference type="Pfam" id="PF00144">
    <property type="entry name" value="Beta-lactamase"/>
    <property type="match status" value="1"/>
</dbReference>
<dbReference type="InterPro" id="IPR001466">
    <property type="entry name" value="Beta-lactam-related"/>
</dbReference>
<gene>
    <name evidence="4" type="ORF">EP51_01825</name>
</gene>
<organism evidence="4 5">
    <name type="scientific">Rhodococcus opacus</name>
    <name type="common">Nocardia opaca</name>
    <dbReference type="NCBI Taxonomy" id="37919"/>
    <lineage>
        <taxon>Bacteria</taxon>
        <taxon>Bacillati</taxon>
        <taxon>Actinomycetota</taxon>
        <taxon>Actinomycetes</taxon>
        <taxon>Mycobacteriales</taxon>
        <taxon>Nocardiaceae</taxon>
        <taxon>Rhodococcus</taxon>
    </lineage>
</organism>
<dbReference type="eggNOG" id="COG1680">
    <property type="taxonomic scope" value="Bacteria"/>
</dbReference>
<dbReference type="RefSeq" id="WP_128638401.1">
    <property type="nucleotide sequence ID" value="NZ_CP008947.1"/>
</dbReference>
<dbReference type="PROSITE" id="PS51257">
    <property type="entry name" value="PROKAR_LIPOPROTEIN"/>
    <property type="match status" value="1"/>
</dbReference>
<evidence type="ECO:0000259" key="3">
    <source>
        <dbReference type="Pfam" id="PF00144"/>
    </source>
</evidence>
<feature type="chain" id="PRO_5001711260" evidence="2">
    <location>
        <begin position="29"/>
        <end position="395"/>
    </location>
</feature>
<evidence type="ECO:0000256" key="2">
    <source>
        <dbReference type="SAM" id="SignalP"/>
    </source>
</evidence>
<keyword evidence="2" id="KW-0732">Signal</keyword>
<feature type="domain" description="Beta-lactamase-related" evidence="3">
    <location>
        <begin position="58"/>
        <end position="367"/>
    </location>
</feature>
<dbReference type="SUPFAM" id="SSF56601">
    <property type="entry name" value="beta-lactamase/transpeptidase-like"/>
    <property type="match status" value="1"/>
</dbReference>
<keyword evidence="4" id="KW-0645">Protease</keyword>
<accession>A0A076EIW9</accession>
<feature type="compositionally biased region" description="Basic and acidic residues" evidence="1">
    <location>
        <begin position="41"/>
        <end position="52"/>
    </location>
</feature>
<dbReference type="PANTHER" id="PTHR43283">
    <property type="entry name" value="BETA-LACTAMASE-RELATED"/>
    <property type="match status" value="1"/>
</dbReference>
<keyword evidence="4" id="KW-0121">Carboxypeptidase</keyword>
<dbReference type="EMBL" id="CP008947">
    <property type="protein sequence ID" value="AII03429.1"/>
    <property type="molecule type" value="Genomic_DNA"/>
</dbReference>
<evidence type="ECO:0000313" key="5">
    <source>
        <dbReference type="Proteomes" id="UP000028488"/>
    </source>
</evidence>
<dbReference type="GO" id="GO:0004180">
    <property type="term" value="F:carboxypeptidase activity"/>
    <property type="evidence" value="ECO:0007669"/>
    <property type="project" value="UniProtKB-KW"/>
</dbReference>
<protein>
    <submittedName>
        <fullName evidence="4">D-Ala-D-Ala carboxypeptidase</fullName>
    </submittedName>
</protein>
<feature type="region of interest" description="Disordered" evidence="1">
    <location>
        <begin position="30"/>
        <end position="52"/>
    </location>
</feature>
<evidence type="ECO:0000256" key="1">
    <source>
        <dbReference type="SAM" id="MobiDB-lite"/>
    </source>
</evidence>
<dbReference type="InterPro" id="IPR012338">
    <property type="entry name" value="Beta-lactam/transpept-like"/>
</dbReference>
<proteinExistence type="predicted"/>
<dbReference type="Proteomes" id="UP000028488">
    <property type="component" value="Chromosome"/>
</dbReference>
<reference evidence="4 5" key="1">
    <citation type="submission" date="2014-07" db="EMBL/GenBank/DDBJ databases">
        <title>Genome Sequence of Rhodococcus opacus Strain R7, a Biodegrader of Mono- and Polycyclic Aromatic Hydrocarbons.</title>
        <authorList>
            <person name="Di Gennaro P."/>
            <person name="Zampolli J."/>
            <person name="Presti I."/>
            <person name="Cappelletti M."/>
            <person name="D'Ursi P."/>
            <person name="Orro A."/>
            <person name="Mezzelani A."/>
            <person name="Milanesi L."/>
        </authorList>
    </citation>
    <scope>NUCLEOTIDE SEQUENCE [LARGE SCALE GENOMIC DNA]</scope>
    <source>
        <strain evidence="4 5">R7</strain>
    </source>
</reference>
<keyword evidence="4" id="KW-0378">Hydrolase</keyword>